<dbReference type="Pfam" id="PF02752">
    <property type="entry name" value="Arrestin_C"/>
    <property type="match status" value="1"/>
</dbReference>
<reference evidence="3 4" key="1">
    <citation type="journal article" date="2020" name="ISME J.">
        <title>Uncovering the hidden diversity of litter-decomposition mechanisms in mushroom-forming fungi.</title>
        <authorList>
            <person name="Floudas D."/>
            <person name="Bentzer J."/>
            <person name="Ahren D."/>
            <person name="Johansson T."/>
            <person name="Persson P."/>
            <person name="Tunlid A."/>
        </authorList>
    </citation>
    <scope>NUCLEOTIDE SEQUENCE [LARGE SCALE GENOMIC DNA]</scope>
    <source>
        <strain evidence="3 4">CBS 101986</strain>
    </source>
</reference>
<dbReference type="EMBL" id="JAACJJ010000056">
    <property type="protein sequence ID" value="KAF5311805.1"/>
    <property type="molecule type" value="Genomic_DNA"/>
</dbReference>
<feature type="region of interest" description="Disordered" evidence="1">
    <location>
        <begin position="623"/>
        <end position="700"/>
    </location>
</feature>
<dbReference type="Proteomes" id="UP000567179">
    <property type="component" value="Unassembled WGS sequence"/>
</dbReference>
<comment type="caution">
    <text evidence="3">The sequence shown here is derived from an EMBL/GenBank/DDBJ whole genome shotgun (WGS) entry which is preliminary data.</text>
</comment>
<organism evidence="3 4">
    <name type="scientific">Psilocybe cf. subviscida</name>
    <dbReference type="NCBI Taxonomy" id="2480587"/>
    <lineage>
        <taxon>Eukaryota</taxon>
        <taxon>Fungi</taxon>
        <taxon>Dikarya</taxon>
        <taxon>Basidiomycota</taxon>
        <taxon>Agaricomycotina</taxon>
        <taxon>Agaricomycetes</taxon>
        <taxon>Agaricomycetidae</taxon>
        <taxon>Agaricales</taxon>
        <taxon>Agaricineae</taxon>
        <taxon>Strophariaceae</taxon>
        <taxon>Psilocybe</taxon>
    </lineage>
</organism>
<gene>
    <name evidence="3" type="ORF">D9619_002837</name>
</gene>
<dbReference type="InterPro" id="IPR014752">
    <property type="entry name" value="Arrestin-like_C"/>
</dbReference>
<feature type="domain" description="Arrestin C-terminal-like" evidence="2">
    <location>
        <begin position="297"/>
        <end position="451"/>
    </location>
</feature>
<evidence type="ECO:0000256" key="1">
    <source>
        <dbReference type="SAM" id="MobiDB-lite"/>
    </source>
</evidence>
<dbReference type="OrthoDB" id="298939at2759"/>
<dbReference type="InterPro" id="IPR011022">
    <property type="entry name" value="Arrestin_C-like"/>
</dbReference>
<evidence type="ECO:0000259" key="2">
    <source>
        <dbReference type="SMART" id="SM01017"/>
    </source>
</evidence>
<evidence type="ECO:0000313" key="4">
    <source>
        <dbReference type="Proteomes" id="UP000567179"/>
    </source>
</evidence>
<dbReference type="SMART" id="SM01017">
    <property type="entry name" value="Arrestin_C"/>
    <property type="match status" value="1"/>
</dbReference>
<name>A0A8H5AVS7_9AGAR</name>
<dbReference type="InterPro" id="IPR014756">
    <property type="entry name" value="Ig_E-set"/>
</dbReference>
<sequence length="739" mass="81707">MASIFSTSTTSDGLGINLNTDTGFNDIPTTLAADLDLQDCSPVRPPVSHLLSERTLHPNTNVNLYNFTSNRNAGELNAILGNEQSRLKSGAILVQYLESELDEHEIPLGLEKAMSKSRVEVDLFLENDVCVEGGVLRGRVDVRIREHKKKAPILISGGKMRVIGFETVSGDSERFTFYQCSALLADIAYGLERLCSSKPDQDGFSTAHEGVHHFPFELPLNSSEGGTIPKGTTYITEGLSVCYIVMVSFRIKDPISGKKSIAHFYRNCVIWPRLNPSIVLAPTSRPLQLSNNIQTGKAGEIHLTASLHRLHWVAGQFCHIQLKIFNKSNKILETVTFDLLRTVTVFKIVQKPDGDEPHLQSSHQTKSVAQGVLSIAERGKRGHASASGWWAGIAPGETQTLRYPMLIPHDELSIPRGKLLQVSYNIRTTVSGAKRRAKDVQVSLPIEIINFLSVDPPPSSVISAPTGVHREPSFTDGVYNLESEGEGHGSDVSDHEYQCQDEQEYERGYEDGEDGTGNLHLHDDTDEVVHHAVLHARVDAEYGKSAPRFSDLYYSSMHDEANNGGRKTSSGHEDAAIEFEEIPGRNQFKARFEAKKREYERRRILIEDQLAREELSAGLRQDVTGYFPPIDPELPTKDKGECTCDNGRADPLSPELTKPPRPLTPSLASSREAHRYQLYDQPLPDGDGTHYDDSQPSLNRTLAVPCQTPGQINSPSIPRSGTVKDKIRTLEALDDAALQ</sequence>
<evidence type="ECO:0000313" key="3">
    <source>
        <dbReference type="EMBL" id="KAF5311805.1"/>
    </source>
</evidence>
<dbReference type="InterPro" id="IPR050357">
    <property type="entry name" value="Arrestin_domain-protein"/>
</dbReference>
<protein>
    <recommendedName>
        <fullName evidence="2">Arrestin C-terminal-like domain-containing protein</fullName>
    </recommendedName>
</protein>
<dbReference type="GO" id="GO:0015031">
    <property type="term" value="P:protein transport"/>
    <property type="evidence" value="ECO:0007669"/>
    <property type="project" value="TreeGrafter"/>
</dbReference>
<proteinExistence type="predicted"/>
<dbReference type="GO" id="GO:0005737">
    <property type="term" value="C:cytoplasm"/>
    <property type="evidence" value="ECO:0007669"/>
    <property type="project" value="TreeGrafter"/>
</dbReference>
<dbReference type="Gene3D" id="2.60.40.640">
    <property type="match status" value="1"/>
</dbReference>
<dbReference type="PANTHER" id="PTHR11188">
    <property type="entry name" value="ARRESTIN DOMAIN CONTAINING PROTEIN"/>
    <property type="match status" value="1"/>
</dbReference>
<accession>A0A8H5AVS7</accession>
<dbReference type="PANTHER" id="PTHR11188:SF17">
    <property type="entry name" value="FI21816P1"/>
    <property type="match status" value="1"/>
</dbReference>
<keyword evidence="4" id="KW-1185">Reference proteome</keyword>
<dbReference type="SUPFAM" id="SSF81296">
    <property type="entry name" value="E set domains"/>
    <property type="match status" value="1"/>
</dbReference>
<dbReference type="AlphaFoldDB" id="A0A8H5AVS7"/>